<proteinExistence type="predicted"/>
<keyword evidence="3 5" id="KW-1133">Transmembrane helix</keyword>
<keyword evidence="8" id="KW-1185">Reference proteome</keyword>
<gene>
    <name evidence="7" type="ORF">SMD27_02750</name>
</gene>
<feature type="domain" description="Lipopolysaccharide assembly protein A" evidence="6">
    <location>
        <begin position="23"/>
        <end position="87"/>
    </location>
</feature>
<dbReference type="InterPro" id="IPR010445">
    <property type="entry name" value="LapA_dom"/>
</dbReference>
<keyword evidence="1" id="KW-1003">Cell membrane</keyword>
<evidence type="ECO:0000259" key="6">
    <source>
        <dbReference type="Pfam" id="PF06305"/>
    </source>
</evidence>
<evidence type="ECO:0000256" key="4">
    <source>
        <dbReference type="ARBA" id="ARBA00023136"/>
    </source>
</evidence>
<sequence>MRRFTWIITLPITILVVLFAVMNRESVTLNLWPLPWDIAAPLYLLTLGCVLFGFLFGLLVMWLSHRSTRRRSRDLSRRVDAQANELNALRRNVPAGVPTGTALATSNNDSLSQRLVPPAI</sequence>
<keyword evidence="4 5" id="KW-0472">Membrane</keyword>
<evidence type="ECO:0000256" key="2">
    <source>
        <dbReference type="ARBA" id="ARBA00022692"/>
    </source>
</evidence>
<keyword evidence="2 5" id="KW-0812">Transmembrane</keyword>
<evidence type="ECO:0000313" key="7">
    <source>
        <dbReference type="EMBL" id="MDY0881751.1"/>
    </source>
</evidence>
<evidence type="ECO:0000256" key="3">
    <source>
        <dbReference type="ARBA" id="ARBA00022989"/>
    </source>
</evidence>
<evidence type="ECO:0000313" key="8">
    <source>
        <dbReference type="Proteomes" id="UP001279642"/>
    </source>
</evidence>
<accession>A0ABU5E7B7</accession>
<dbReference type="Pfam" id="PF06305">
    <property type="entry name" value="LapA_dom"/>
    <property type="match status" value="1"/>
</dbReference>
<organism evidence="7 8">
    <name type="scientific">Dongia soli</name>
    <dbReference type="NCBI Taxonomy" id="600628"/>
    <lineage>
        <taxon>Bacteria</taxon>
        <taxon>Pseudomonadati</taxon>
        <taxon>Pseudomonadota</taxon>
        <taxon>Alphaproteobacteria</taxon>
        <taxon>Rhodospirillales</taxon>
        <taxon>Dongiaceae</taxon>
        <taxon>Dongia</taxon>
    </lineage>
</organism>
<feature type="transmembrane region" description="Helical" evidence="5">
    <location>
        <begin position="42"/>
        <end position="63"/>
    </location>
</feature>
<protein>
    <submittedName>
        <fullName evidence="7">LapA family protein</fullName>
    </submittedName>
</protein>
<reference evidence="7 8" key="1">
    <citation type="journal article" date="2016" name="Antonie Van Leeuwenhoek">
        <title>Dongia soli sp. nov., isolated from soil from Dokdo, Korea.</title>
        <authorList>
            <person name="Kim D.U."/>
            <person name="Lee H."/>
            <person name="Kim H."/>
            <person name="Kim S.G."/>
            <person name="Ka J.O."/>
        </authorList>
    </citation>
    <scope>NUCLEOTIDE SEQUENCE [LARGE SCALE GENOMIC DNA]</scope>
    <source>
        <strain evidence="7 8">D78</strain>
    </source>
</reference>
<dbReference type="EMBL" id="JAXCLW010000001">
    <property type="protein sequence ID" value="MDY0881751.1"/>
    <property type="molecule type" value="Genomic_DNA"/>
</dbReference>
<dbReference type="RefSeq" id="WP_320506802.1">
    <property type="nucleotide sequence ID" value="NZ_JAXCLW010000001.1"/>
</dbReference>
<evidence type="ECO:0000256" key="5">
    <source>
        <dbReference type="SAM" id="Phobius"/>
    </source>
</evidence>
<dbReference type="Proteomes" id="UP001279642">
    <property type="component" value="Unassembled WGS sequence"/>
</dbReference>
<evidence type="ECO:0000256" key="1">
    <source>
        <dbReference type="ARBA" id="ARBA00022475"/>
    </source>
</evidence>
<comment type="caution">
    <text evidence="7">The sequence shown here is derived from an EMBL/GenBank/DDBJ whole genome shotgun (WGS) entry which is preliminary data.</text>
</comment>
<feature type="transmembrane region" description="Helical" evidence="5">
    <location>
        <begin position="5"/>
        <end position="22"/>
    </location>
</feature>
<name>A0ABU5E7B7_9PROT</name>